<organism evidence="1 2">
    <name type="scientific">Pseudomonas phage PaMx25</name>
    <dbReference type="NCBI Taxonomy" id="1175654"/>
    <lineage>
        <taxon>Viruses</taxon>
        <taxon>Duplodnaviria</taxon>
        <taxon>Heunggongvirae</taxon>
        <taxon>Uroviricota</taxon>
        <taxon>Caudoviricetes</taxon>
        <taxon>Queuovirinae</taxon>
        <taxon>Nipunavirus</taxon>
        <taxon>Nipunavirus PaMx25</taxon>
    </lineage>
</organism>
<reference evidence="1 2" key="1">
    <citation type="journal article" date="2012" name="Appl. Environ. Microbiol.">
        <title>High Diversity and Novel Species of Pseudomonas aeruginosa Bacteriophages.</title>
        <authorList>
            <person name="Sepulveda-Robles O."/>
            <person name="Kameyama L."/>
            <person name="Guarneros G."/>
        </authorList>
    </citation>
    <scope>NUCLEOTIDE SEQUENCE [LARGE SCALE GENOMIC DNA]</scope>
</reference>
<dbReference type="Pfam" id="PF18906">
    <property type="entry name" value="Phage_tube_2"/>
    <property type="match status" value="1"/>
</dbReference>
<name>A0A0S0NAI6_9CAUD</name>
<evidence type="ECO:0000313" key="1">
    <source>
        <dbReference type="EMBL" id="ALH23813.1"/>
    </source>
</evidence>
<dbReference type="Proteomes" id="UP000006182">
    <property type="component" value="Segment"/>
</dbReference>
<accession>A0A0S0NAI6</accession>
<dbReference type="EMBL" id="JQ067084">
    <property type="protein sequence ID" value="ALH23813.1"/>
    <property type="molecule type" value="Genomic_DNA"/>
</dbReference>
<keyword evidence="2" id="KW-1185">Reference proteome</keyword>
<dbReference type="OrthoDB" id="1712at10239"/>
<proteinExistence type="predicted"/>
<sequence length="509" mass="53623">MANKIDSNVTGLRFAEEASLKTLPGSPVWYPLEPNSYADFGGQIATVARNPINPSRQRKKGVTTDLDASGGFNQDLTFNNTTRLMQGFFFADIREKKTTAPMNTAATPITGVTGASKTYAAAAGLTGFLANQLVMASGFGVTANNGLKSVASASTATAVVINEVITDEASPPAAAKLEAVGYQFASATVDITMNGSLVRLNKASGTLDFTTLGLIAGEWVYLGGDAVGTQFTNNRGFARVSVINASYLEFDKVSWTPQAEVGTGKTIRIFFGSVLKNESDPTLIKRRTYQVERTLGADANGTMSEYLVGAVPNELTLNIAQADKVTMDLTFVAVDNEQRTGTQGVKSGTRPTLVPGSAFNTSSDFSRIKLALASSTDAAPTPLFAFATEMSLSVNNNVSPNKAIGVLGAFDTSAGTFEVGGSTTAYFADVTAVQAVRNNSDVTIDIVMLKKNLALLWDIPLLSLGDGRLAVEQDQAITLPLENNAAESKFGHTLLFQSFSYLPDVAGGV</sequence>
<gene>
    <name evidence="1" type="ORF">PaMx25_17</name>
</gene>
<dbReference type="InterPro" id="IPR044000">
    <property type="entry name" value="Phage_tube_2"/>
</dbReference>
<protein>
    <submittedName>
        <fullName evidence="1">Major tail structural protein</fullName>
    </submittedName>
</protein>
<evidence type="ECO:0000313" key="2">
    <source>
        <dbReference type="Proteomes" id="UP000006182"/>
    </source>
</evidence>